<dbReference type="InterPro" id="IPR015365">
    <property type="entry name" value="Elong-fact-P_C"/>
</dbReference>
<dbReference type="Gene3D" id="2.40.50.140">
    <property type="entry name" value="Nucleic acid-binding proteins"/>
    <property type="match status" value="2"/>
</dbReference>
<accession>A0A1C3EHL6</accession>
<dbReference type="GO" id="GO:0005829">
    <property type="term" value="C:cytosol"/>
    <property type="evidence" value="ECO:0007669"/>
    <property type="project" value="UniProtKB-ARBA"/>
</dbReference>
<feature type="domain" description="Elongation factor P C-terminal" evidence="8">
    <location>
        <begin position="132"/>
        <end position="188"/>
    </location>
</feature>
<dbReference type="PANTHER" id="PTHR30053">
    <property type="entry name" value="ELONGATION FACTOR P"/>
    <property type="match status" value="1"/>
</dbReference>
<sequence length="189" mass="21233">MSVKLAGDLQSGNVVIVEGNPLVVLKAQYNKSGRNAAVVKLRMKNLLTGRVSETVVKADEKMEQIILDKKECTYSYSAPPVHVFVDGDYNQYEIDAETMADVEKYLMPEMTDVVEVTFYESKPISVVFPKVIIREVEYTEPVTRGDTSGKITKAAVLKHSKYELQVSAFVEIGDKIEIDTETGEFRRRC</sequence>
<evidence type="ECO:0000259" key="9">
    <source>
        <dbReference type="SMART" id="SM01185"/>
    </source>
</evidence>
<dbReference type="FunFam" id="2.30.30.30:FF:000003">
    <property type="entry name" value="Elongation factor P"/>
    <property type="match status" value="1"/>
</dbReference>
<dbReference type="SUPFAM" id="SSF50249">
    <property type="entry name" value="Nucleic acid-binding proteins"/>
    <property type="match status" value="2"/>
</dbReference>
<dbReference type="GO" id="GO:0043043">
    <property type="term" value="P:peptide biosynthetic process"/>
    <property type="evidence" value="ECO:0007669"/>
    <property type="project" value="InterPro"/>
</dbReference>
<dbReference type="NCBIfam" id="NF001810">
    <property type="entry name" value="PRK00529.1"/>
    <property type="match status" value="1"/>
</dbReference>
<dbReference type="InterPro" id="IPR001059">
    <property type="entry name" value="Transl_elong_P/YeiP_cen"/>
</dbReference>
<dbReference type="Gene3D" id="2.30.30.30">
    <property type="match status" value="1"/>
</dbReference>
<dbReference type="SMART" id="SM00841">
    <property type="entry name" value="Elong-fact-P_C"/>
    <property type="match status" value="1"/>
</dbReference>
<dbReference type="FunFam" id="2.40.50.140:FF:000004">
    <property type="entry name" value="Elongation factor P"/>
    <property type="match status" value="1"/>
</dbReference>
<evidence type="ECO:0000256" key="4">
    <source>
        <dbReference type="ARBA" id="ARBA00022490"/>
    </source>
</evidence>
<evidence type="ECO:0000313" key="11">
    <source>
        <dbReference type="Proteomes" id="UP000094828"/>
    </source>
</evidence>
<comment type="function">
    <text evidence="7">Involved in peptide bond synthesis. Stimulates efficient translation and peptide-bond synthesis on native or reconstituted 70S ribosomes in vitro. Probably functions indirectly by altering the affinity of the ribosome for aminoacyl-tRNA, thus increasing their reactivity as acceptors for peptidyl transferase.</text>
</comment>
<dbReference type="PANTHER" id="PTHR30053:SF12">
    <property type="entry name" value="ELONGATION FACTOR P (EF-P) FAMILY PROTEIN"/>
    <property type="match status" value="1"/>
</dbReference>
<name>A0A1C3EHL6_9PLAN</name>
<dbReference type="HAMAP" id="MF_00141">
    <property type="entry name" value="EF_P"/>
    <property type="match status" value="1"/>
</dbReference>
<dbReference type="OrthoDB" id="9801844at2"/>
<dbReference type="SUPFAM" id="SSF50104">
    <property type="entry name" value="Translation proteins SH3-like domain"/>
    <property type="match status" value="1"/>
</dbReference>
<protein>
    <recommendedName>
        <fullName evidence="7">Elongation factor P</fullName>
        <shortName evidence="7">EF-P</shortName>
    </recommendedName>
</protein>
<dbReference type="InterPro" id="IPR012340">
    <property type="entry name" value="NA-bd_OB-fold"/>
</dbReference>
<evidence type="ECO:0000256" key="5">
    <source>
        <dbReference type="ARBA" id="ARBA00022768"/>
    </source>
</evidence>
<evidence type="ECO:0000256" key="6">
    <source>
        <dbReference type="ARBA" id="ARBA00022917"/>
    </source>
</evidence>
<dbReference type="InterPro" id="IPR013185">
    <property type="entry name" value="Transl_elong_KOW-like"/>
</dbReference>
<dbReference type="GO" id="GO:0003746">
    <property type="term" value="F:translation elongation factor activity"/>
    <property type="evidence" value="ECO:0007669"/>
    <property type="project" value="UniProtKB-UniRule"/>
</dbReference>
<evidence type="ECO:0000313" key="10">
    <source>
        <dbReference type="EMBL" id="ODA32730.1"/>
    </source>
</evidence>
<evidence type="ECO:0000256" key="1">
    <source>
        <dbReference type="ARBA" id="ARBA00004496"/>
    </source>
</evidence>
<dbReference type="UniPathway" id="UPA00345"/>
<gene>
    <name evidence="7" type="primary">efp</name>
    <name evidence="10" type="ORF">A6X21_20540</name>
</gene>
<keyword evidence="4 7" id="KW-0963">Cytoplasm</keyword>
<evidence type="ECO:0000256" key="2">
    <source>
        <dbReference type="ARBA" id="ARBA00004815"/>
    </source>
</evidence>
<dbReference type="Pfam" id="PF09285">
    <property type="entry name" value="Elong-fact-P_C"/>
    <property type="match status" value="1"/>
</dbReference>
<dbReference type="Pfam" id="PF08207">
    <property type="entry name" value="EFP_N"/>
    <property type="match status" value="1"/>
</dbReference>
<evidence type="ECO:0000256" key="3">
    <source>
        <dbReference type="ARBA" id="ARBA00009479"/>
    </source>
</evidence>
<feature type="domain" description="Translation elongation factor P/YeiP central" evidence="9">
    <location>
        <begin position="69"/>
        <end position="124"/>
    </location>
</feature>
<keyword evidence="5 7" id="KW-0251">Elongation factor</keyword>
<dbReference type="AlphaFoldDB" id="A0A1C3EHL6"/>
<evidence type="ECO:0000259" key="8">
    <source>
        <dbReference type="SMART" id="SM00841"/>
    </source>
</evidence>
<dbReference type="STRING" id="1841610.A6X21_20540"/>
<dbReference type="InterPro" id="IPR014722">
    <property type="entry name" value="Rib_uL2_dom2"/>
</dbReference>
<dbReference type="PIRSF" id="PIRSF005901">
    <property type="entry name" value="EF-P"/>
    <property type="match status" value="1"/>
</dbReference>
<evidence type="ECO:0000256" key="7">
    <source>
        <dbReference type="HAMAP-Rule" id="MF_00141"/>
    </source>
</evidence>
<reference evidence="10 11" key="1">
    <citation type="submission" date="2016-05" db="EMBL/GenBank/DDBJ databases">
        <title>Genomic and physiological characterization of Planctopirus sp. isolated from fresh water lake.</title>
        <authorList>
            <person name="Subhash Y."/>
            <person name="Ramana C."/>
        </authorList>
    </citation>
    <scope>NUCLEOTIDE SEQUENCE [LARGE SCALE GENOMIC DNA]</scope>
    <source>
        <strain evidence="10 11">JC280</strain>
    </source>
</reference>
<dbReference type="Pfam" id="PF01132">
    <property type="entry name" value="EFP"/>
    <property type="match status" value="1"/>
</dbReference>
<comment type="subcellular location">
    <subcellularLocation>
        <location evidence="1 7">Cytoplasm</location>
    </subcellularLocation>
</comment>
<dbReference type="InterPro" id="IPR020599">
    <property type="entry name" value="Transl_elong_fac_P/YeiP"/>
</dbReference>
<keyword evidence="6 7" id="KW-0648">Protein biosynthesis</keyword>
<dbReference type="InterPro" id="IPR011768">
    <property type="entry name" value="Transl_elongation_fac_P"/>
</dbReference>
<comment type="caution">
    <text evidence="10">The sequence shown here is derived from an EMBL/GenBank/DDBJ whole genome shotgun (WGS) entry which is preliminary data.</text>
</comment>
<dbReference type="RefSeq" id="WP_013110159.1">
    <property type="nucleotide sequence ID" value="NZ_LYDR01000063.1"/>
</dbReference>
<keyword evidence="11" id="KW-1185">Reference proteome</keyword>
<dbReference type="InterPro" id="IPR008991">
    <property type="entry name" value="Translation_prot_SH3-like_sf"/>
</dbReference>
<dbReference type="Proteomes" id="UP000094828">
    <property type="component" value="Unassembled WGS sequence"/>
</dbReference>
<proteinExistence type="inferred from homology"/>
<comment type="pathway">
    <text evidence="2 7">Protein biosynthesis; polypeptide chain elongation.</text>
</comment>
<dbReference type="SMART" id="SM01185">
    <property type="entry name" value="EFP"/>
    <property type="match status" value="1"/>
</dbReference>
<dbReference type="EMBL" id="LYDR01000063">
    <property type="protein sequence ID" value="ODA32730.1"/>
    <property type="molecule type" value="Genomic_DNA"/>
</dbReference>
<organism evidence="10 11">
    <name type="scientific">Planctopirus hydrillae</name>
    <dbReference type="NCBI Taxonomy" id="1841610"/>
    <lineage>
        <taxon>Bacteria</taxon>
        <taxon>Pseudomonadati</taxon>
        <taxon>Planctomycetota</taxon>
        <taxon>Planctomycetia</taxon>
        <taxon>Planctomycetales</taxon>
        <taxon>Planctomycetaceae</taxon>
        <taxon>Planctopirus</taxon>
    </lineage>
</organism>
<comment type="similarity">
    <text evidence="3 7">Belongs to the elongation factor P family.</text>
</comment>